<dbReference type="GO" id="GO:0009298">
    <property type="term" value="P:GDP-mannose biosynthetic process"/>
    <property type="evidence" value="ECO:0007669"/>
    <property type="project" value="UniProtKB-UniPathway"/>
</dbReference>
<feature type="binding site" evidence="11">
    <location>
        <position position="200"/>
    </location>
    <ligand>
        <name>alpha-D-mannose 1-phosphate</name>
        <dbReference type="ChEBI" id="CHEBI:58409"/>
    </ligand>
</feature>
<evidence type="ECO:0000256" key="3">
    <source>
        <dbReference type="ARBA" id="ARBA00009736"/>
    </source>
</evidence>
<dbReference type="Gene3D" id="3.30.1240.20">
    <property type="match status" value="1"/>
</dbReference>
<accession>A0A7K1J3B5</accession>
<feature type="binding site" evidence="12">
    <location>
        <position position="28"/>
    </location>
    <ligand>
        <name>Mg(2+)</name>
        <dbReference type="ChEBI" id="CHEBI:18420"/>
        <label>1</label>
    </ligand>
</feature>
<dbReference type="Gene3D" id="3.40.50.1000">
    <property type="entry name" value="HAD superfamily/HAD-like"/>
    <property type="match status" value="1"/>
</dbReference>
<evidence type="ECO:0000256" key="1">
    <source>
        <dbReference type="ARBA" id="ARBA00004496"/>
    </source>
</evidence>
<comment type="subcellular location">
    <subcellularLocation>
        <location evidence="1">Cytoplasm</location>
    </subcellularLocation>
</comment>
<evidence type="ECO:0000256" key="10">
    <source>
        <dbReference type="PIRSR" id="PIRSR605002-1"/>
    </source>
</evidence>
<evidence type="ECO:0000256" key="7">
    <source>
        <dbReference type="ARBA" id="ARBA00022723"/>
    </source>
</evidence>
<dbReference type="GO" id="GO:0005829">
    <property type="term" value="C:cytosol"/>
    <property type="evidence" value="ECO:0007669"/>
    <property type="project" value="TreeGrafter"/>
</dbReference>
<sequence length="274" mass="30283">MSEHVKIVMADQVDIAQLCARMKVMAFDLDGTLARSKKPMHEPMAQALSALTRLLPVAIISGGTIDLVRSQVTDMLTADANRANMHLMPTSGTRYYNWNSADGMWQEIYEHNLSETDRATVIASLEKHARELGIWESKTWGPRIEDRGSQITFSALGQQAPVEAKEQWDPDNVKKNKLAEAVQRDVPHLEVRSGGSTSVDISNKGVDKAYAVKELASMLGVEVSQIAFVGDRMDPDGNDYPAARAGTFAIRVTGPQDTLVLCERIIEWYGAHMQ</sequence>
<feature type="active site" description="Nucleophile" evidence="10">
    <location>
        <position position="28"/>
    </location>
</feature>
<comment type="cofactor">
    <cofactor evidence="12">
        <name>Mg(2+)</name>
        <dbReference type="ChEBI" id="CHEBI:18420"/>
    </cofactor>
</comment>
<dbReference type="NCBIfam" id="TIGR01484">
    <property type="entry name" value="HAD-SF-IIB"/>
    <property type="match status" value="1"/>
</dbReference>
<proteinExistence type="inferred from homology"/>
<keyword evidence="14" id="KW-1185">Reference proteome</keyword>
<dbReference type="Pfam" id="PF03332">
    <property type="entry name" value="PMM"/>
    <property type="match status" value="1"/>
</dbReference>
<feature type="binding site" evidence="11">
    <location>
        <position position="147"/>
    </location>
    <ligand>
        <name>alpha-D-mannose 1-phosphate</name>
        <dbReference type="ChEBI" id="CHEBI:58409"/>
    </ligand>
</feature>
<dbReference type="RefSeq" id="WP_155588051.1">
    <property type="nucleotide sequence ID" value="NZ_WNLP01000001.1"/>
</dbReference>
<dbReference type="InterPro" id="IPR023214">
    <property type="entry name" value="HAD_sf"/>
</dbReference>
<evidence type="ECO:0000256" key="4">
    <source>
        <dbReference type="ARBA" id="ARBA00011738"/>
    </source>
</evidence>
<evidence type="ECO:0000256" key="5">
    <source>
        <dbReference type="ARBA" id="ARBA00012730"/>
    </source>
</evidence>
<evidence type="ECO:0000256" key="2">
    <source>
        <dbReference type="ARBA" id="ARBA00004699"/>
    </source>
</evidence>
<dbReference type="SFLD" id="SFLDG01140">
    <property type="entry name" value="C2.B:_Phosphomannomutase_and_P"/>
    <property type="match status" value="1"/>
</dbReference>
<dbReference type="AlphaFoldDB" id="A0A7K1J3B5"/>
<comment type="caution">
    <text evidence="13">The sequence shown here is derived from an EMBL/GenBank/DDBJ whole genome shotgun (WGS) entry which is preliminary data.</text>
</comment>
<dbReference type="EC" id="5.4.2.8" evidence="5"/>
<dbReference type="SFLD" id="SFLDG01143">
    <property type="entry name" value="C2.B.3:_Phosphomannomutase_Lik"/>
    <property type="match status" value="1"/>
</dbReference>
<dbReference type="SFLD" id="SFLDS00003">
    <property type="entry name" value="Haloacid_Dehalogenase"/>
    <property type="match status" value="1"/>
</dbReference>
<dbReference type="UniPathway" id="UPA00126">
    <property type="reaction ID" value="UER00424"/>
</dbReference>
<dbReference type="InterPro" id="IPR006379">
    <property type="entry name" value="HAD-SF_hydro_IIB"/>
</dbReference>
<protein>
    <recommendedName>
        <fullName evidence="5">phosphomannomutase</fullName>
        <ecNumber evidence="5">5.4.2.8</ecNumber>
    </recommendedName>
</protein>
<dbReference type="GO" id="GO:0016791">
    <property type="term" value="F:phosphatase activity"/>
    <property type="evidence" value="ECO:0007669"/>
    <property type="project" value="TreeGrafter"/>
</dbReference>
<keyword evidence="8 12" id="KW-0460">Magnesium</keyword>
<comment type="similarity">
    <text evidence="3">Belongs to the eukaryotic PMM family.</text>
</comment>
<keyword evidence="6" id="KW-0963">Cytoplasm</keyword>
<dbReference type="GO" id="GO:0004615">
    <property type="term" value="F:phosphomannomutase activity"/>
    <property type="evidence" value="ECO:0007669"/>
    <property type="project" value="UniProtKB-EC"/>
</dbReference>
<dbReference type="EMBL" id="WNLP01000001">
    <property type="protein sequence ID" value="MUH59009.1"/>
    <property type="molecule type" value="Genomic_DNA"/>
</dbReference>
<evidence type="ECO:0000256" key="11">
    <source>
        <dbReference type="PIRSR" id="PIRSR605002-2"/>
    </source>
</evidence>
<organism evidence="13 14">
    <name type="scientific">Bifidobacterium canis</name>
    <dbReference type="NCBI Taxonomy" id="2610880"/>
    <lineage>
        <taxon>Bacteria</taxon>
        <taxon>Bacillati</taxon>
        <taxon>Actinomycetota</taxon>
        <taxon>Actinomycetes</taxon>
        <taxon>Bifidobacteriales</taxon>
        <taxon>Bifidobacteriaceae</taxon>
        <taxon>Bifidobacterium</taxon>
    </lineage>
</organism>
<dbReference type="InterPro" id="IPR036412">
    <property type="entry name" value="HAD-like_sf"/>
</dbReference>
<evidence type="ECO:0000256" key="12">
    <source>
        <dbReference type="PIRSR" id="PIRSR605002-3"/>
    </source>
</evidence>
<dbReference type="PANTHER" id="PTHR10000:SF8">
    <property type="entry name" value="HAD SUPERFAMILY HYDROLASE-LIKE, TYPE 3"/>
    <property type="match status" value="1"/>
</dbReference>
<dbReference type="Proteomes" id="UP000487882">
    <property type="component" value="Unassembled WGS sequence"/>
</dbReference>
<feature type="binding site" evidence="12">
    <location>
        <position position="231"/>
    </location>
    <ligand>
        <name>Mg(2+)</name>
        <dbReference type="ChEBI" id="CHEBI:18420"/>
        <label>1</label>
    </ligand>
</feature>
<evidence type="ECO:0000256" key="9">
    <source>
        <dbReference type="ARBA" id="ARBA00023235"/>
    </source>
</evidence>
<dbReference type="InterPro" id="IPR005002">
    <property type="entry name" value="PMM"/>
</dbReference>
<dbReference type="InterPro" id="IPR043169">
    <property type="entry name" value="PMM_cap"/>
</dbReference>
<gene>
    <name evidence="13" type="ORF">GSD1FS_0313</name>
</gene>
<evidence type="ECO:0000256" key="8">
    <source>
        <dbReference type="ARBA" id="ARBA00022842"/>
    </source>
</evidence>
<comment type="subunit">
    <text evidence="4">Homodimer.</text>
</comment>
<evidence type="ECO:0000313" key="14">
    <source>
        <dbReference type="Proteomes" id="UP000487882"/>
    </source>
</evidence>
<dbReference type="SUPFAM" id="SSF56784">
    <property type="entry name" value="HAD-like"/>
    <property type="match status" value="1"/>
</dbReference>
<keyword evidence="7 12" id="KW-0479">Metal-binding</keyword>
<feature type="active site" description="Proton donor/acceptor" evidence="10">
    <location>
        <position position="30"/>
    </location>
</feature>
<dbReference type="PANTHER" id="PTHR10000">
    <property type="entry name" value="PHOSPHOSERINE PHOSPHATASE"/>
    <property type="match status" value="1"/>
</dbReference>
<reference evidence="13 14" key="1">
    <citation type="submission" date="2019-09" db="EMBL/GenBank/DDBJ databases">
        <title>Bifidobacterium canis sp. nov., isolated from the digestive tract of German Shepherd dog puppy.</title>
        <authorList>
            <person name="Bunesova V."/>
        </authorList>
    </citation>
    <scope>NUCLEOTIDE SEQUENCE [LARGE SCALE GENOMIC DNA]</scope>
    <source>
        <strain evidence="13 14">GSD1FS</strain>
    </source>
</reference>
<keyword evidence="13" id="KW-0378">Hydrolase</keyword>
<evidence type="ECO:0000256" key="6">
    <source>
        <dbReference type="ARBA" id="ARBA00022490"/>
    </source>
</evidence>
<evidence type="ECO:0000313" key="13">
    <source>
        <dbReference type="EMBL" id="MUH59009.1"/>
    </source>
</evidence>
<comment type="pathway">
    <text evidence="2">Nucleotide-sugar biosynthesis; GDP-alpha-D-mannose biosynthesis; alpha-D-mannose 1-phosphate from D-fructose 6-phosphate: step 2/2.</text>
</comment>
<name>A0A7K1J3B5_9BIFI</name>
<feature type="binding site" evidence="12">
    <location>
        <position position="30"/>
    </location>
    <ligand>
        <name>Mg(2+)</name>
        <dbReference type="ChEBI" id="CHEBI:18420"/>
        <label>1</label>
    </ligand>
</feature>
<feature type="binding site" evidence="12">
    <location>
        <position position="247"/>
    </location>
    <ligand>
        <name>Mg(2+)</name>
        <dbReference type="ChEBI" id="CHEBI:18420"/>
        <label>1</label>
    </ligand>
</feature>
<feature type="binding site" evidence="11">
    <location>
        <position position="198"/>
    </location>
    <ligand>
        <name>alpha-D-mannose 1-phosphate</name>
        <dbReference type="ChEBI" id="CHEBI:58409"/>
    </ligand>
</feature>
<keyword evidence="9" id="KW-0413">Isomerase</keyword>
<dbReference type="GO" id="GO:0000287">
    <property type="term" value="F:magnesium ion binding"/>
    <property type="evidence" value="ECO:0007669"/>
    <property type="project" value="TreeGrafter"/>
</dbReference>